<dbReference type="Pfam" id="PF14258">
    <property type="entry name" value="DUF4350"/>
    <property type="match status" value="1"/>
</dbReference>
<gene>
    <name evidence="2" type="ORF">E5139_04280</name>
</gene>
<protein>
    <recommendedName>
        <fullName evidence="1">DUF4350 domain-containing protein</fullName>
    </recommendedName>
</protein>
<dbReference type="KEGG" id="halz:E5139_04280"/>
<dbReference type="RefSeq" id="WP_012807727.1">
    <property type="nucleotide sequence ID" value="NZ_CP039375.1"/>
</dbReference>
<reference evidence="2 3" key="1">
    <citation type="submission" date="2019-04" db="EMBL/GenBank/DDBJ databases">
        <title>Complete genome sequence of Arthrobacter sp. ZXY-2 associated with effective atrazine degradation and salt adaptation.</title>
        <authorList>
            <person name="Zhao X."/>
        </authorList>
    </citation>
    <scope>NUCLEOTIDE SEQUENCE [LARGE SCALE GENOMIC DNA]</scope>
    <source>
        <strain evidence="3">ZP60</strain>
    </source>
</reference>
<reference evidence="2 3" key="2">
    <citation type="submission" date="2019-04" db="EMBL/GenBank/DDBJ databases">
        <authorList>
            <person name="Yang S."/>
            <person name="Wei W."/>
        </authorList>
    </citation>
    <scope>NUCLEOTIDE SEQUENCE [LARGE SCALE GENOMIC DNA]</scope>
    <source>
        <strain evidence="3">ZP60</strain>
    </source>
</reference>
<dbReference type="InterPro" id="IPR029062">
    <property type="entry name" value="Class_I_gatase-like"/>
</dbReference>
<organism evidence="2 3">
    <name type="scientific">Halomicrobium mukohataei</name>
    <dbReference type="NCBI Taxonomy" id="57705"/>
    <lineage>
        <taxon>Archaea</taxon>
        <taxon>Methanobacteriati</taxon>
        <taxon>Methanobacteriota</taxon>
        <taxon>Stenosarchaea group</taxon>
        <taxon>Halobacteria</taxon>
        <taxon>Halobacteriales</taxon>
        <taxon>Haloarculaceae</taxon>
        <taxon>Halomicrobium</taxon>
    </lineage>
</organism>
<dbReference type="EMBL" id="CP039375">
    <property type="protein sequence ID" value="QCD64890.1"/>
    <property type="molecule type" value="Genomic_DNA"/>
</dbReference>
<dbReference type="OMA" id="LYNMHEY"/>
<evidence type="ECO:0000313" key="3">
    <source>
        <dbReference type="Proteomes" id="UP000297053"/>
    </source>
</evidence>
<dbReference type="GeneID" id="42178126"/>
<dbReference type="SUPFAM" id="SSF52317">
    <property type="entry name" value="Class I glutamine amidotransferase-like"/>
    <property type="match status" value="1"/>
</dbReference>
<feature type="domain" description="DUF4350" evidence="1">
    <location>
        <begin position="89"/>
        <end position="285"/>
    </location>
</feature>
<evidence type="ECO:0000259" key="1">
    <source>
        <dbReference type="Pfam" id="PF14258"/>
    </source>
</evidence>
<sequence length="294" mass="31054">MELRDAALKAGVFVAVFLVVATLTGLGSIPVPVDGNETAPLTVQSHQPEAILADSSAEAGEIEPDATASEKTVVIDQSHNNSVAPGDISPLVTSLTAAGHDVQFYTDAMADRQSLGETLSDADAFVVIAPNDQYNESERRRVEQFAEDGGRVLLVNEPPRQAARGATASTPMTNLAGVFGLGFDGGYLYDLREYDTNHRAVYATPASETALTEGVDRVTAYTARPVVGGSSLLDTNESTALSTTRRQARYSVLARQGNAVALGDRSLLGTDYAYTADNEVLIGNLIEFLVSGSR</sequence>
<dbReference type="InterPro" id="IPR025646">
    <property type="entry name" value="DUF4350"/>
</dbReference>
<dbReference type="Proteomes" id="UP000297053">
    <property type="component" value="Chromosome"/>
</dbReference>
<proteinExistence type="predicted"/>
<evidence type="ECO:0000313" key="2">
    <source>
        <dbReference type="EMBL" id="QCD64890.1"/>
    </source>
</evidence>
<accession>A0A4D6KAA3</accession>
<name>A0A4D6KAA3_9EURY</name>
<dbReference type="AlphaFoldDB" id="A0A4D6KAA3"/>